<dbReference type="EMBL" id="FN649748">
    <property type="protein sequence ID" value="CBN79136.1"/>
    <property type="molecule type" value="Genomic_DNA"/>
</dbReference>
<dbReference type="OrthoDB" id="1930760at2759"/>
<dbReference type="PANTHER" id="PTHR13887">
    <property type="entry name" value="GLUTATHIONE S-TRANSFERASE KAPPA"/>
    <property type="match status" value="1"/>
</dbReference>
<dbReference type="InterPro" id="IPR001853">
    <property type="entry name" value="DSBA-like_thioredoxin_dom"/>
</dbReference>
<gene>
    <name evidence="2" type="primary">PDI2</name>
    <name evidence="2" type="ORF">Esi_0192_0049</name>
</gene>
<reference evidence="2 3" key="1">
    <citation type="journal article" date="2010" name="Nature">
        <title>The Ectocarpus genome and the independent evolution of multicellularity in brown algae.</title>
        <authorList>
            <person name="Cock J.M."/>
            <person name="Sterck L."/>
            <person name="Rouze P."/>
            <person name="Scornet D."/>
            <person name="Allen A.E."/>
            <person name="Amoutzias G."/>
            <person name="Anthouard V."/>
            <person name="Artiguenave F."/>
            <person name="Aury J.M."/>
            <person name="Badger J.H."/>
            <person name="Beszteri B."/>
            <person name="Billiau K."/>
            <person name="Bonnet E."/>
            <person name="Bothwell J.H."/>
            <person name="Bowler C."/>
            <person name="Boyen C."/>
            <person name="Brownlee C."/>
            <person name="Carrano C.J."/>
            <person name="Charrier B."/>
            <person name="Cho G.Y."/>
            <person name="Coelho S.M."/>
            <person name="Collen J."/>
            <person name="Corre E."/>
            <person name="Da Silva C."/>
            <person name="Delage L."/>
            <person name="Delaroque N."/>
            <person name="Dittami S.M."/>
            <person name="Doulbeau S."/>
            <person name="Elias M."/>
            <person name="Farnham G."/>
            <person name="Gachon C.M."/>
            <person name="Gschloessl B."/>
            <person name="Heesch S."/>
            <person name="Jabbari K."/>
            <person name="Jubin C."/>
            <person name="Kawai H."/>
            <person name="Kimura K."/>
            <person name="Kloareg B."/>
            <person name="Kupper F.C."/>
            <person name="Lang D."/>
            <person name="Le Bail A."/>
            <person name="Leblanc C."/>
            <person name="Lerouge P."/>
            <person name="Lohr M."/>
            <person name="Lopez P.J."/>
            <person name="Martens C."/>
            <person name="Maumus F."/>
            <person name="Michel G."/>
            <person name="Miranda-Saavedra D."/>
            <person name="Morales J."/>
            <person name="Moreau H."/>
            <person name="Motomura T."/>
            <person name="Nagasato C."/>
            <person name="Napoli C.A."/>
            <person name="Nelson D.R."/>
            <person name="Nyvall-Collen P."/>
            <person name="Peters A.F."/>
            <person name="Pommier C."/>
            <person name="Potin P."/>
            <person name="Poulain J."/>
            <person name="Quesneville H."/>
            <person name="Read B."/>
            <person name="Rensing S.A."/>
            <person name="Ritter A."/>
            <person name="Rousvoal S."/>
            <person name="Samanta M."/>
            <person name="Samson G."/>
            <person name="Schroeder D.C."/>
            <person name="Segurens B."/>
            <person name="Strittmatter M."/>
            <person name="Tonon T."/>
            <person name="Tregear J.W."/>
            <person name="Valentin K."/>
            <person name="von Dassow P."/>
            <person name="Yamagishi T."/>
            <person name="Van de Peer Y."/>
            <person name="Wincker P."/>
        </authorList>
    </citation>
    <scope>NUCLEOTIDE SEQUENCE [LARGE SCALE GENOMIC DNA]</scope>
    <source>
        <strain evidence="3">Ec32 / CCAP1310/4</strain>
    </source>
</reference>
<name>D8LHI5_ECTSI</name>
<dbReference type="Gene3D" id="3.40.30.10">
    <property type="entry name" value="Glutaredoxin"/>
    <property type="match status" value="1"/>
</dbReference>
<dbReference type="PANTHER" id="PTHR13887:SF41">
    <property type="entry name" value="THIOREDOXIN SUPERFAMILY PROTEIN"/>
    <property type="match status" value="1"/>
</dbReference>
<dbReference type="eggNOG" id="ENOG502QTH7">
    <property type="taxonomic scope" value="Eukaryota"/>
</dbReference>
<dbReference type="Proteomes" id="UP000002630">
    <property type="component" value="Linkage Group LG23"/>
</dbReference>
<protein>
    <submittedName>
        <fullName evidence="2">Protein disulfide isomerase</fullName>
    </submittedName>
</protein>
<organism evidence="2 3">
    <name type="scientific">Ectocarpus siliculosus</name>
    <name type="common">Brown alga</name>
    <name type="synonym">Conferva siliculosa</name>
    <dbReference type="NCBI Taxonomy" id="2880"/>
    <lineage>
        <taxon>Eukaryota</taxon>
        <taxon>Sar</taxon>
        <taxon>Stramenopiles</taxon>
        <taxon>Ochrophyta</taxon>
        <taxon>PX clade</taxon>
        <taxon>Phaeophyceae</taxon>
        <taxon>Ectocarpales</taxon>
        <taxon>Ectocarpaceae</taxon>
        <taxon>Ectocarpus</taxon>
    </lineage>
</organism>
<evidence type="ECO:0000313" key="3">
    <source>
        <dbReference type="Proteomes" id="UP000002630"/>
    </source>
</evidence>
<dbReference type="GO" id="GO:0016853">
    <property type="term" value="F:isomerase activity"/>
    <property type="evidence" value="ECO:0007669"/>
    <property type="project" value="UniProtKB-KW"/>
</dbReference>
<dbReference type="InParanoid" id="D8LHI5"/>
<dbReference type="AlphaFoldDB" id="D8LHI5"/>
<proteinExistence type="predicted"/>
<sequence>MAKFNIKIFSDNVCPWCFVGKRNLESAMKQFAAREPSTQSPPVFDVRWKPFFLNIEAPETSELPITEYLEKKYGKGAGSRMAASLAMAGEATGIRFDNDRKVHNTIRSHRLVRFADGQGKGGEMIDQLFHAYFEQGRNIADVDVLLELAEKAGVECTKDYLEGKEGQQAVISEYKHGVHNHGISGVPYFIVSREGSKATVPLSGGQPPAAFVEAFEALSS</sequence>
<dbReference type="InterPro" id="IPR036249">
    <property type="entry name" value="Thioredoxin-like_sf"/>
</dbReference>
<evidence type="ECO:0000259" key="1">
    <source>
        <dbReference type="Pfam" id="PF01323"/>
    </source>
</evidence>
<dbReference type="SUPFAM" id="SSF52833">
    <property type="entry name" value="Thioredoxin-like"/>
    <property type="match status" value="1"/>
</dbReference>
<dbReference type="CDD" id="cd03024">
    <property type="entry name" value="DsbA_FrnE"/>
    <property type="match status" value="1"/>
</dbReference>
<dbReference type="EMBL" id="FN648367">
    <property type="protein sequence ID" value="CBN79136.1"/>
    <property type="molecule type" value="Genomic_DNA"/>
</dbReference>
<dbReference type="GO" id="GO:0016491">
    <property type="term" value="F:oxidoreductase activity"/>
    <property type="evidence" value="ECO:0007669"/>
    <property type="project" value="InterPro"/>
</dbReference>
<dbReference type="Pfam" id="PF01323">
    <property type="entry name" value="DSBA"/>
    <property type="match status" value="1"/>
</dbReference>
<keyword evidence="2" id="KW-0413">Isomerase</keyword>
<feature type="domain" description="DSBA-like thioredoxin" evidence="1">
    <location>
        <begin position="6"/>
        <end position="215"/>
    </location>
</feature>
<evidence type="ECO:0000313" key="2">
    <source>
        <dbReference type="EMBL" id="CBN79136.1"/>
    </source>
</evidence>
<keyword evidence="3" id="KW-1185">Reference proteome</keyword>
<accession>D8LHI5</accession>
<dbReference type="OMA" id="QKYAISG"/>